<dbReference type="CDD" id="cd19166">
    <property type="entry name" value="HemeO-bac"/>
    <property type="match status" value="1"/>
</dbReference>
<dbReference type="GO" id="GO:0006788">
    <property type="term" value="P:heme oxidation"/>
    <property type="evidence" value="ECO:0007669"/>
    <property type="project" value="InterPro"/>
</dbReference>
<dbReference type="Gene3D" id="1.20.910.10">
    <property type="entry name" value="Heme oxygenase-like"/>
    <property type="match status" value="1"/>
</dbReference>
<dbReference type="SUPFAM" id="SSF48613">
    <property type="entry name" value="Heme oxygenase-like"/>
    <property type="match status" value="1"/>
</dbReference>
<evidence type="ECO:0000313" key="2">
    <source>
        <dbReference type="Proteomes" id="UP000239772"/>
    </source>
</evidence>
<evidence type="ECO:0000313" key="1">
    <source>
        <dbReference type="EMBL" id="PSC03382.1"/>
    </source>
</evidence>
<dbReference type="InterPro" id="IPR016084">
    <property type="entry name" value="Haem_Oase-like_multi-hlx"/>
</dbReference>
<organism evidence="1 2">
    <name type="scientific">Alsobacter soli</name>
    <dbReference type="NCBI Taxonomy" id="2109933"/>
    <lineage>
        <taxon>Bacteria</taxon>
        <taxon>Pseudomonadati</taxon>
        <taxon>Pseudomonadota</taxon>
        <taxon>Alphaproteobacteria</taxon>
        <taxon>Hyphomicrobiales</taxon>
        <taxon>Alsobacteraceae</taxon>
        <taxon>Alsobacter</taxon>
    </lineage>
</organism>
<dbReference type="Proteomes" id="UP000239772">
    <property type="component" value="Unassembled WGS sequence"/>
</dbReference>
<gene>
    <name evidence="1" type="ORF">SLNSH_19130</name>
</gene>
<dbReference type="AlphaFoldDB" id="A0A2T1HNZ8"/>
<dbReference type="RefSeq" id="WP_106338857.1">
    <property type="nucleotide sequence ID" value="NZ_PVZS01000026.1"/>
</dbReference>
<dbReference type="EMBL" id="PVZS01000026">
    <property type="protein sequence ID" value="PSC03382.1"/>
    <property type="molecule type" value="Genomic_DNA"/>
</dbReference>
<dbReference type="GO" id="GO:0004392">
    <property type="term" value="F:heme oxygenase (decyclizing) activity"/>
    <property type="evidence" value="ECO:0007669"/>
    <property type="project" value="InterPro"/>
</dbReference>
<proteinExistence type="predicted"/>
<dbReference type="Pfam" id="PF01126">
    <property type="entry name" value="Heme_oxygenase"/>
    <property type="match status" value="1"/>
</dbReference>
<comment type="caution">
    <text evidence="1">The sequence shown here is derived from an EMBL/GenBank/DDBJ whole genome shotgun (WGS) entry which is preliminary data.</text>
</comment>
<keyword evidence="2" id="KW-1185">Reference proteome</keyword>
<dbReference type="InterPro" id="IPR016053">
    <property type="entry name" value="Haem_Oase-like"/>
</dbReference>
<name>A0A2T1HNZ8_9HYPH</name>
<accession>A0A2T1HNZ8</accession>
<reference evidence="2" key="1">
    <citation type="submission" date="2018-03" db="EMBL/GenBank/DDBJ databases">
        <authorList>
            <person name="Sun L."/>
            <person name="Liu H."/>
            <person name="Chen W."/>
            <person name="Huang K."/>
            <person name="Liu W."/>
            <person name="Gao X."/>
        </authorList>
    </citation>
    <scope>NUCLEOTIDE SEQUENCE [LARGE SCALE GENOMIC DNA]</scope>
    <source>
        <strain evidence="2">SH9</strain>
    </source>
</reference>
<dbReference type="OrthoDB" id="9149607at2"/>
<protein>
    <submittedName>
        <fullName evidence="1">Biliverdin-producing heme oxygenase</fullName>
    </submittedName>
</protein>
<sequence length="185" mass="20494">MLLDRLKRETRADHDRIEADLDLLRPNLSLADYVGLLQRYHAFFRRWEPRVGALVGDEAFFGPRRKLGLLADDLDQLGAKPSTLTAPVPALASRAEAMGSLYVLEGSTMGGLVIARHIEGVLGLRGPGARYFSNYGRDAAERWRTFRAALADISRPEDEDAIVAAARGTFVLLNRWLCPQEPAHG</sequence>